<sequence length="46" mass="4687">MVGRSDVEQHKVSGVACCFATPPANPSSATSSKPSTRSPPKSRAAT</sequence>
<dbReference type="EMBL" id="JAOB01000081">
    <property type="protein sequence ID" value="EUA13992.1"/>
    <property type="molecule type" value="Genomic_DNA"/>
</dbReference>
<feature type="region of interest" description="Disordered" evidence="1">
    <location>
        <begin position="18"/>
        <end position="46"/>
    </location>
</feature>
<comment type="caution">
    <text evidence="2">The sequence shown here is derived from an EMBL/GenBank/DDBJ whole genome shotgun (WGS) entry which is preliminary data.</text>
</comment>
<protein>
    <submittedName>
        <fullName evidence="2">Uncharacterized protein</fullName>
    </submittedName>
</protein>
<proteinExistence type="predicted"/>
<reference evidence="2" key="1">
    <citation type="submission" date="2014-01" db="EMBL/GenBank/DDBJ databases">
        <authorList>
            <person name="Brown-Elliot B."/>
            <person name="Wallace R."/>
            <person name="Lenaerts A."/>
            <person name="Ordway D."/>
            <person name="DeGroote M.A."/>
            <person name="Parker T."/>
            <person name="Sizemore C."/>
            <person name="Tallon L.J."/>
            <person name="Sadzewicz L.K."/>
            <person name="Sengamalay N."/>
            <person name="Fraser C.M."/>
            <person name="Hine E."/>
            <person name="Shefchek K.A."/>
            <person name="Das S.P."/>
            <person name="Tettelin H."/>
        </authorList>
    </citation>
    <scope>NUCLEOTIDE SEQUENCE [LARGE SCALE GENOMIC DNA]</scope>
    <source>
        <strain evidence="2">4042</strain>
    </source>
</reference>
<accession>X7Z3E5</accession>
<feature type="compositionally biased region" description="Low complexity" evidence="1">
    <location>
        <begin position="20"/>
        <end position="46"/>
    </location>
</feature>
<name>X7Z3E5_MYCXE</name>
<gene>
    <name evidence="2" type="ORF">I553_7112</name>
</gene>
<evidence type="ECO:0000256" key="1">
    <source>
        <dbReference type="SAM" id="MobiDB-lite"/>
    </source>
</evidence>
<dbReference type="AlphaFoldDB" id="X7Z3E5"/>
<evidence type="ECO:0000313" key="2">
    <source>
        <dbReference type="EMBL" id="EUA13992.1"/>
    </source>
</evidence>
<organism evidence="2">
    <name type="scientific">Mycobacterium xenopi 4042</name>
    <dbReference type="NCBI Taxonomy" id="1299334"/>
    <lineage>
        <taxon>Bacteria</taxon>
        <taxon>Bacillati</taxon>
        <taxon>Actinomycetota</taxon>
        <taxon>Actinomycetes</taxon>
        <taxon>Mycobacteriales</taxon>
        <taxon>Mycobacteriaceae</taxon>
        <taxon>Mycobacterium</taxon>
    </lineage>
</organism>